<evidence type="ECO:0000313" key="2">
    <source>
        <dbReference type="EMBL" id="EXJ95408.1"/>
    </source>
</evidence>
<sequence length="130" mass="14482">MEGIPEPQLEQLWQLRKLYARKVTSTGLHESSRRERSAEEIASMRNDGQTPANTPATVPSVPTYSGAMSRDRDHRDHDPISVTGVRGSSTMQGGRKPARLRDPESAQLLRFGRGASTETNVQRYVTMIMS</sequence>
<evidence type="ECO:0000313" key="3">
    <source>
        <dbReference type="Proteomes" id="UP000019484"/>
    </source>
</evidence>
<feature type="compositionally biased region" description="Basic and acidic residues" evidence="1">
    <location>
        <begin position="69"/>
        <end position="79"/>
    </location>
</feature>
<organism evidence="2 3">
    <name type="scientific">Capronia coronata CBS 617.96</name>
    <dbReference type="NCBI Taxonomy" id="1182541"/>
    <lineage>
        <taxon>Eukaryota</taxon>
        <taxon>Fungi</taxon>
        <taxon>Dikarya</taxon>
        <taxon>Ascomycota</taxon>
        <taxon>Pezizomycotina</taxon>
        <taxon>Eurotiomycetes</taxon>
        <taxon>Chaetothyriomycetidae</taxon>
        <taxon>Chaetothyriales</taxon>
        <taxon>Herpotrichiellaceae</taxon>
        <taxon>Capronia</taxon>
    </lineage>
</organism>
<evidence type="ECO:0000256" key="1">
    <source>
        <dbReference type="SAM" id="MobiDB-lite"/>
    </source>
</evidence>
<dbReference type="GeneID" id="19155436"/>
<accession>W9YSB4</accession>
<feature type="compositionally biased region" description="Polar residues" evidence="1">
    <location>
        <begin position="46"/>
        <end position="63"/>
    </location>
</feature>
<dbReference type="AlphaFoldDB" id="W9YSB4"/>
<dbReference type="STRING" id="1182541.W9YSB4"/>
<gene>
    <name evidence="2" type="ORF">A1O1_00529</name>
</gene>
<dbReference type="HOGENOM" id="CLU_1937888_0_0_1"/>
<dbReference type="EMBL" id="AMWN01000001">
    <property type="protein sequence ID" value="EXJ95408.1"/>
    <property type="molecule type" value="Genomic_DNA"/>
</dbReference>
<keyword evidence="3" id="KW-1185">Reference proteome</keyword>
<name>W9YSB4_9EURO</name>
<comment type="caution">
    <text evidence="2">The sequence shown here is derived from an EMBL/GenBank/DDBJ whole genome shotgun (WGS) entry which is preliminary data.</text>
</comment>
<feature type="compositionally biased region" description="Basic and acidic residues" evidence="1">
    <location>
        <begin position="30"/>
        <end position="39"/>
    </location>
</feature>
<protein>
    <submittedName>
        <fullName evidence="2">Uncharacterized protein</fullName>
    </submittedName>
</protein>
<dbReference type="OrthoDB" id="4157503at2759"/>
<reference evidence="2 3" key="1">
    <citation type="submission" date="2013-03" db="EMBL/GenBank/DDBJ databases">
        <title>The Genome Sequence of Capronia coronata CBS 617.96.</title>
        <authorList>
            <consortium name="The Broad Institute Genomics Platform"/>
            <person name="Cuomo C."/>
            <person name="de Hoog S."/>
            <person name="Gorbushina A."/>
            <person name="Walker B."/>
            <person name="Young S.K."/>
            <person name="Zeng Q."/>
            <person name="Gargeya S."/>
            <person name="Fitzgerald M."/>
            <person name="Haas B."/>
            <person name="Abouelleil A."/>
            <person name="Allen A.W."/>
            <person name="Alvarado L."/>
            <person name="Arachchi H.M."/>
            <person name="Berlin A.M."/>
            <person name="Chapman S.B."/>
            <person name="Gainer-Dewar J."/>
            <person name="Goldberg J."/>
            <person name="Griggs A."/>
            <person name="Gujja S."/>
            <person name="Hansen M."/>
            <person name="Howarth C."/>
            <person name="Imamovic A."/>
            <person name="Ireland A."/>
            <person name="Larimer J."/>
            <person name="McCowan C."/>
            <person name="Murphy C."/>
            <person name="Pearson M."/>
            <person name="Poon T.W."/>
            <person name="Priest M."/>
            <person name="Roberts A."/>
            <person name="Saif S."/>
            <person name="Shea T."/>
            <person name="Sisk P."/>
            <person name="Sykes S."/>
            <person name="Wortman J."/>
            <person name="Nusbaum C."/>
            <person name="Birren B."/>
        </authorList>
    </citation>
    <scope>NUCLEOTIDE SEQUENCE [LARGE SCALE GENOMIC DNA]</scope>
    <source>
        <strain evidence="2 3">CBS 617.96</strain>
    </source>
</reference>
<proteinExistence type="predicted"/>
<dbReference type="Proteomes" id="UP000019484">
    <property type="component" value="Unassembled WGS sequence"/>
</dbReference>
<feature type="region of interest" description="Disordered" evidence="1">
    <location>
        <begin position="23"/>
        <end position="101"/>
    </location>
</feature>
<dbReference type="RefSeq" id="XP_007719637.1">
    <property type="nucleotide sequence ID" value="XM_007721447.1"/>
</dbReference>